<evidence type="ECO:0008006" key="4">
    <source>
        <dbReference type="Google" id="ProtNLM"/>
    </source>
</evidence>
<feature type="signal peptide" evidence="1">
    <location>
        <begin position="1"/>
        <end position="19"/>
    </location>
</feature>
<organism evidence="2 3">
    <name type="scientific">Ophiocordyceps camponoti-rufipedis</name>
    <dbReference type="NCBI Taxonomy" id="2004952"/>
    <lineage>
        <taxon>Eukaryota</taxon>
        <taxon>Fungi</taxon>
        <taxon>Dikarya</taxon>
        <taxon>Ascomycota</taxon>
        <taxon>Pezizomycotina</taxon>
        <taxon>Sordariomycetes</taxon>
        <taxon>Hypocreomycetidae</taxon>
        <taxon>Hypocreales</taxon>
        <taxon>Ophiocordycipitaceae</taxon>
        <taxon>Ophiocordyceps</taxon>
    </lineage>
</organism>
<feature type="chain" id="PRO_5013287890" description="WAP domain-containing protein" evidence="1">
    <location>
        <begin position="20"/>
        <end position="87"/>
    </location>
</feature>
<keyword evidence="3" id="KW-1185">Reference proteome</keyword>
<evidence type="ECO:0000313" key="3">
    <source>
        <dbReference type="Proteomes" id="UP000226431"/>
    </source>
</evidence>
<protein>
    <recommendedName>
        <fullName evidence="4">WAP domain-containing protein</fullName>
    </recommendedName>
</protein>
<gene>
    <name evidence="2" type="ORF">CDD80_6134</name>
</gene>
<keyword evidence="1" id="KW-0732">Signal</keyword>
<accession>A0A2C5ZHF0</accession>
<sequence length="87" mass="9337">MLTSTALTLTLAPISLITAQPLRSPPTSMQTPASVTTHGIDAHSAETEEIPVDLVCKRSEAFSCPTGYTCIPDAYCSYCEGRCIDRE</sequence>
<name>A0A2C5ZHF0_9HYPO</name>
<proteinExistence type="predicted"/>
<comment type="caution">
    <text evidence="2">The sequence shown here is derived from an EMBL/GenBank/DDBJ whole genome shotgun (WGS) entry which is preliminary data.</text>
</comment>
<dbReference type="EMBL" id="NJES01000065">
    <property type="protein sequence ID" value="PHH78844.1"/>
    <property type="molecule type" value="Genomic_DNA"/>
</dbReference>
<dbReference type="AlphaFoldDB" id="A0A2C5ZHF0"/>
<evidence type="ECO:0000313" key="2">
    <source>
        <dbReference type="EMBL" id="PHH78844.1"/>
    </source>
</evidence>
<reference evidence="2 3" key="1">
    <citation type="submission" date="2017-06" db="EMBL/GenBank/DDBJ databases">
        <title>Ant-infecting Ophiocordyceps genomes reveal a high diversity of potential behavioral manipulation genes and a possible major role for enterotoxins.</title>
        <authorList>
            <person name="De Bekker C."/>
            <person name="Evans H.C."/>
            <person name="Brachmann A."/>
            <person name="Hughes D.P."/>
        </authorList>
    </citation>
    <scope>NUCLEOTIDE SEQUENCE [LARGE SCALE GENOMIC DNA]</scope>
    <source>
        <strain evidence="2 3">Map16</strain>
    </source>
</reference>
<evidence type="ECO:0000256" key="1">
    <source>
        <dbReference type="SAM" id="SignalP"/>
    </source>
</evidence>
<dbReference type="Proteomes" id="UP000226431">
    <property type="component" value="Unassembled WGS sequence"/>
</dbReference>